<dbReference type="Proteomes" id="UP000282002">
    <property type="component" value="Chromosome"/>
</dbReference>
<feature type="transmembrane region" description="Helical" evidence="1">
    <location>
        <begin position="180"/>
        <end position="203"/>
    </location>
</feature>
<dbReference type="KEGG" id="taw:EI545_07395"/>
<dbReference type="OrthoDB" id="64737at2"/>
<keyword evidence="1" id="KW-0472">Membrane</keyword>
<protein>
    <submittedName>
        <fullName evidence="2">DUF1345 domain-containing protein</fullName>
    </submittedName>
</protein>
<feature type="transmembrane region" description="Helical" evidence="1">
    <location>
        <begin position="34"/>
        <end position="55"/>
    </location>
</feature>
<feature type="transmembrane region" description="Helical" evidence="1">
    <location>
        <begin position="12"/>
        <end position="27"/>
    </location>
</feature>
<accession>A0A3S8U549</accession>
<dbReference type="AlphaFoldDB" id="A0A3S8U549"/>
<keyword evidence="1" id="KW-1133">Transmembrane helix</keyword>
<evidence type="ECO:0000313" key="2">
    <source>
        <dbReference type="EMBL" id="AZL58675.1"/>
    </source>
</evidence>
<evidence type="ECO:0000256" key="1">
    <source>
        <dbReference type="SAM" id="Phobius"/>
    </source>
</evidence>
<keyword evidence="3" id="KW-1185">Reference proteome</keyword>
<reference evidence="2 3" key="1">
    <citation type="submission" date="2018-12" db="EMBL/GenBank/DDBJ databases">
        <title>Complete genome sequencing of Tabrizicola sp. K13M18.</title>
        <authorList>
            <person name="Bae J.-W."/>
        </authorList>
    </citation>
    <scope>NUCLEOTIDE SEQUENCE [LARGE SCALE GENOMIC DNA]</scope>
    <source>
        <strain evidence="2 3">K13M18</strain>
    </source>
</reference>
<feature type="transmembrane region" description="Helical" evidence="1">
    <location>
        <begin position="108"/>
        <end position="133"/>
    </location>
</feature>
<proteinExistence type="predicted"/>
<dbReference type="EMBL" id="CP034328">
    <property type="protein sequence ID" value="AZL58675.1"/>
    <property type="molecule type" value="Genomic_DNA"/>
</dbReference>
<dbReference type="RefSeq" id="WP_125324876.1">
    <property type="nucleotide sequence ID" value="NZ_CP034328.1"/>
</dbReference>
<name>A0A3S8U549_9RHOB</name>
<organism evidence="2 3">
    <name type="scientific">Tabrizicola piscis</name>
    <dbReference type="NCBI Taxonomy" id="2494374"/>
    <lineage>
        <taxon>Bacteria</taxon>
        <taxon>Pseudomonadati</taxon>
        <taxon>Pseudomonadota</taxon>
        <taxon>Alphaproteobacteria</taxon>
        <taxon>Rhodobacterales</taxon>
        <taxon>Paracoccaceae</taxon>
        <taxon>Tabrizicola</taxon>
    </lineage>
</organism>
<dbReference type="InterPro" id="IPR009781">
    <property type="entry name" value="DUF1345"/>
</dbReference>
<feature type="transmembrane region" description="Helical" evidence="1">
    <location>
        <begin position="153"/>
        <end position="171"/>
    </location>
</feature>
<dbReference type="Pfam" id="PF07077">
    <property type="entry name" value="DUF1345"/>
    <property type="match status" value="1"/>
</dbReference>
<gene>
    <name evidence="2" type="ORF">EI545_07395</name>
</gene>
<keyword evidence="1" id="KW-0812">Transmembrane</keyword>
<feature type="transmembrane region" description="Helical" evidence="1">
    <location>
        <begin position="75"/>
        <end position="96"/>
    </location>
</feature>
<sequence>MIHLAPRHGRFLAAFGVGVLVALAALLQGQSAVYVVLLGGNAFFILYLALMARLIRASGPAELRAHAEQDDEGVALILLLALLAIIVSLAAIFLVLSADESMLSARLFALVSIPLGWTTVHVLVAMHYAHLYYHGAHGGMTFPGKGEPDAMDFVYASFVIGMTAQVSDVTVESRQVRKAVLVHSVVSFFYNTCILALAINAAITAGQ</sequence>
<evidence type="ECO:0000313" key="3">
    <source>
        <dbReference type="Proteomes" id="UP000282002"/>
    </source>
</evidence>